<comment type="similarity">
    <text evidence="1">Belongs to the bacterial solute-binding protein 3 family.</text>
</comment>
<proteinExistence type="inferred from homology"/>
<comment type="caution">
    <text evidence="6">The sequence shown here is derived from an EMBL/GenBank/DDBJ whole genome shotgun (WGS) entry which is preliminary data.</text>
</comment>
<dbReference type="InterPro" id="IPR051455">
    <property type="entry name" value="Bact_solute-bind_prot3"/>
</dbReference>
<dbReference type="Pfam" id="PF00497">
    <property type="entry name" value="SBP_bac_3"/>
    <property type="match status" value="1"/>
</dbReference>
<feature type="signal peptide" evidence="4">
    <location>
        <begin position="1"/>
        <end position="23"/>
    </location>
</feature>
<feature type="chain" id="PRO_5024941320" evidence="4">
    <location>
        <begin position="24"/>
        <end position="297"/>
    </location>
</feature>
<sequence>MKKQLPLLALAALLATQATPTLAGPVLDRIRQSGKIVLAHRDSSVPLSYIDSSSGKPVGYALDLCLKVADAVKRQLNLPKLDVGYLQVTSANRMQAITEGKADLECGSTTNNAERRKQVAFTIPHYITGARILVHANTKFDKINDFEHKKLAITKGTTVLKAVQHANEERLLYIDIVEAPSHAAAVDMLDKGQVDGFAMDDVLLYGLRSERPDPEKYKVVGGFLTIEPLAIMLSKDDPEFKALVDAEMKRLITSREAYAIYDRWFTRPIPPRNVSLNMPMNYLLRDFWKYPSDMVPN</sequence>
<dbReference type="EMBL" id="VZPB01000053">
    <property type="protein sequence ID" value="KAB0576813.1"/>
    <property type="molecule type" value="Genomic_DNA"/>
</dbReference>
<dbReference type="CDD" id="cd13688">
    <property type="entry name" value="PBP2_GltI_DEBP"/>
    <property type="match status" value="1"/>
</dbReference>
<evidence type="ECO:0000259" key="5">
    <source>
        <dbReference type="SMART" id="SM00062"/>
    </source>
</evidence>
<evidence type="ECO:0000313" key="6">
    <source>
        <dbReference type="EMBL" id="KAB0576813.1"/>
    </source>
</evidence>
<dbReference type="SMART" id="SM00062">
    <property type="entry name" value="PBPb"/>
    <property type="match status" value="1"/>
</dbReference>
<evidence type="ECO:0000256" key="1">
    <source>
        <dbReference type="ARBA" id="ARBA00010333"/>
    </source>
</evidence>
<keyword evidence="7" id="KW-1185">Reference proteome</keyword>
<evidence type="ECO:0000256" key="3">
    <source>
        <dbReference type="ARBA" id="ARBA00022729"/>
    </source>
</evidence>
<dbReference type="Gene3D" id="3.40.190.10">
    <property type="entry name" value="Periplasmic binding protein-like II"/>
    <property type="match status" value="2"/>
</dbReference>
<dbReference type="OrthoDB" id="7240770at2"/>
<evidence type="ECO:0000256" key="4">
    <source>
        <dbReference type="SAM" id="SignalP"/>
    </source>
</evidence>
<accession>A0A643F8C3</accession>
<dbReference type="GO" id="GO:0006865">
    <property type="term" value="P:amino acid transport"/>
    <property type="evidence" value="ECO:0007669"/>
    <property type="project" value="TreeGrafter"/>
</dbReference>
<organism evidence="6 7">
    <name type="scientific">Ideonella dechloratans</name>
    <dbReference type="NCBI Taxonomy" id="36863"/>
    <lineage>
        <taxon>Bacteria</taxon>
        <taxon>Pseudomonadati</taxon>
        <taxon>Pseudomonadota</taxon>
        <taxon>Betaproteobacteria</taxon>
        <taxon>Burkholderiales</taxon>
        <taxon>Sphaerotilaceae</taxon>
        <taxon>Ideonella</taxon>
    </lineage>
</organism>
<name>A0A643F8C3_IDEDE</name>
<dbReference type="RefSeq" id="WP_151125346.1">
    <property type="nucleotide sequence ID" value="NZ_CP088081.1"/>
</dbReference>
<dbReference type="Proteomes" id="UP000430120">
    <property type="component" value="Unassembled WGS sequence"/>
</dbReference>
<evidence type="ECO:0000256" key="2">
    <source>
        <dbReference type="ARBA" id="ARBA00022448"/>
    </source>
</evidence>
<gene>
    <name evidence="6" type="ORF">F7Q92_17315</name>
</gene>
<dbReference type="GO" id="GO:0030288">
    <property type="term" value="C:outer membrane-bounded periplasmic space"/>
    <property type="evidence" value="ECO:0007669"/>
    <property type="project" value="TreeGrafter"/>
</dbReference>
<evidence type="ECO:0000313" key="7">
    <source>
        <dbReference type="Proteomes" id="UP000430120"/>
    </source>
</evidence>
<dbReference type="AlphaFoldDB" id="A0A643F8C3"/>
<dbReference type="InterPro" id="IPR001638">
    <property type="entry name" value="Solute-binding_3/MltF_N"/>
</dbReference>
<dbReference type="PANTHER" id="PTHR30085">
    <property type="entry name" value="AMINO ACID ABC TRANSPORTER PERMEASE"/>
    <property type="match status" value="1"/>
</dbReference>
<dbReference type="SUPFAM" id="SSF53850">
    <property type="entry name" value="Periplasmic binding protein-like II"/>
    <property type="match status" value="1"/>
</dbReference>
<dbReference type="GO" id="GO:0005576">
    <property type="term" value="C:extracellular region"/>
    <property type="evidence" value="ECO:0007669"/>
    <property type="project" value="TreeGrafter"/>
</dbReference>
<feature type="domain" description="Solute-binding protein family 3/N-terminal" evidence="5">
    <location>
        <begin position="35"/>
        <end position="268"/>
    </location>
</feature>
<dbReference type="PANTHER" id="PTHR30085:SF2">
    <property type="entry name" value="GLUTAMATE_ASPARTATE IMPORT SOLUTE-BINDING PROTEIN"/>
    <property type="match status" value="1"/>
</dbReference>
<keyword evidence="3 4" id="KW-0732">Signal</keyword>
<reference evidence="6 7" key="1">
    <citation type="submission" date="2019-09" db="EMBL/GenBank/DDBJ databases">
        <title>Draft genome sequences of 48 bacterial type strains from the CCUG.</title>
        <authorList>
            <person name="Tunovic T."/>
            <person name="Pineiro-Iglesias B."/>
            <person name="Unosson C."/>
            <person name="Inganas E."/>
            <person name="Ohlen M."/>
            <person name="Cardew S."/>
            <person name="Jensie-Markopoulos S."/>
            <person name="Salva-Serra F."/>
            <person name="Jaen-Luchoro D."/>
            <person name="Karlsson R."/>
            <person name="Svensson-Stadler L."/>
            <person name="Chun J."/>
            <person name="Moore E."/>
        </authorList>
    </citation>
    <scope>NUCLEOTIDE SEQUENCE [LARGE SCALE GENOMIC DNA]</scope>
    <source>
        <strain evidence="6 7">CCUG 30977</strain>
    </source>
</reference>
<keyword evidence="2" id="KW-0813">Transport</keyword>
<protein>
    <submittedName>
        <fullName evidence="6">Amino acid ABC transporter substrate-binding protein</fullName>
    </submittedName>
</protein>